<dbReference type="InterPro" id="IPR029058">
    <property type="entry name" value="AB_hydrolase_fold"/>
</dbReference>
<dbReference type="InterPro" id="IPR033124">
    <property type="entry name" value="Ser_caboxypep_his_AS"/>
</dbReference>
<organism evidence="4 5">
    <name type="scientific">Rhynchospora tenuis</name>
    <dbReference type="NCBI Taxonomy" id="198213"/>
    <lineage>
        <taxon>Eukaryota</taxon>
        <taxon>Viridiplantae</taxon>
        <taxon>Streptophyta</taxon>
        <taxon>Embryophyta</taxon>
        <taxon>Tracheophyta</taxon>
        <taxon>Spermatophyta</taxon>
        <taxon>Magnoliopsida</taxon>
        <taxon>Liliopsida</taxon>
        <taxon>Poales</taxon>
        <taxon>Cyperaceae</taxon>
        <taxon>Cyperoideae</taxon>
        <taxon>Rhynchosporeae</taxon>
        <taxon>Rhynchospora</taxon>
    </lineage>
</organism>
<evidence type="ECO:0000313" key="5">
    <source>
        <dbReference type="Proteomes" id="UP001210211"/>
    </source>
</evidence>
<dbReference type="EMBL" id="JAMRDG010000001">
    <property type="protein sequence ID" value="KAJ3705258.1"/>
    <property type="molecule type" value="Genomic_DNA"/>
</dbReference>
<keyword evidence="2" id="KW-0732">Signal</keyword>
<dbReference type="Proteomes" id="UP001210211">
    <property type="component" value="Unassembled WGS sequence"/>
</dbReference>
<dbReference type="PROSITE" id="PS00560">
    <property type="entry name" value="CARBOXYPEPT_SER_HIS"/>
    <property type="match status" value="1"/>
</dbReference>
<dbReference type="InterPro" id="IPR001563">
    <property type="entry name" value="Peptidase_S10"/>
</dbReference>
<dbReference type="FunFam" id="3.40.50.12670:FF:000001">
    <property type="entry name" value="Carboxypeptidase"/>
    <property type="match status" value="1"/>
</dbReference>
<sequence length="278" mass="31067">MAPVLALEVANAKELYGAPFNLKGYLAGNPLTDENFDFDGTIPFLHGMALLSDELYESTKKSCSGKYLHPNSVDCVKHLDAVREVVKDVNPYHILEPFCDIRNPSPGEILIRKFPKESFEEVSFDNSGQLPDCRGFGYLFIDLWANNNTVRDALGILEGTVVDWNKCTQLPYYTKDIQSTVPYHLNVTNEGYPALIYSGDHDSCLSHVGTQAWIQSLNFSITDDWRPWYVGGQVAGFTRRYSNNLTFATVKGAGHTAPEFKPKECLAMIGRWLSGTPL</sequence>
<gene>
    <name evidence="4" type="ORF">LUZ61_008963</name>
</gene>
<dbReference type="GO" id="GO:0006508">
    <property type="term" value="P:proteolysis"/>
    <property type="evidence" value="ECO:0007669"/>
    <property type="project" value="InterPro"/>
</dbReference>
<dbReference type="AlphaFoldDB" id="A0AAD5ZWI0"/>
<name>A0AAD5ZWI0_9POAL</name>
<keyword evidence="5" id="KW-1185">Reference proteome</keyword>
<comment type="caution">
    <text evidence="4">The sequence shown here is derived from an EMBL/GenBank/DDBJ whole genome shotgun (WGS) entry which is preliminary data.</text>
</comment>
<dbReference type="Gene3D" id="3.40.50.1820">
    <property type="entry name" value="alpha/beta hydrolase"/>
    <property type="match status" value="1"/>
</dbReference>
<evidence type="ECO:0000256" key="2">
    <source>
        <dbReference type="ARBA" id="ARBA00022729"/>
    </source>
</evidence>
<evidence type="ECO:0000256" key="1">
    <source>
        <dbReference type="ARBA" id="ARBA00009431"/>
    </source>
</evidence>
<dbReference type="PANTHER" id="PTHR11802:SF29">
    <property type="entry name" value="SERINE CARBOXYPEPTIDASE-LIKE 19"/>
    <property type="match status" value="1"/>
</dbReference>
<dbReference type="SUPFAM" id="SSF53474">
    <property type="entry name" value="alpha/beta-Hydrolases"/>
    <property type="match status" value="1"/>
</dbReference>
<reference evidence="4 5" key="1">
    <citation type="journal article" date="2022" name="Cell">
        <title>Repeat-based holocentromeres influence genome architecture and karyotype evolution.</title>
        <authorList>
            <person name="Hofstatter P.G."/>
            <person name="Thangavel G."/>
            <person name="Lux T."/>
            <person name="Neumann P."/>
            <person name="Vondrak T."/>
            <person name="Novak P."/>
            <person name="Zhang M."/>
            <person name="Costa L."/>
            <person name="Castellani M."/>
            <person name="Scott A."/>
            <person name="Toegelov H."/>
            <person name="Fuchs J."/>
            <person name="Mata-Sucre Y."/>
            <person name="Dias Y."/>
            <person name="Vanzela A.L.L."/>
            <person name="Huettel B."/>
            <person name="Almeida C.C.S."/>
            <person name="Simkova H."/>
            <person name="Souza G."/>
            <person name="Pedrosa-Harand A."/>
            <person name="Macas J."/>
            <person name="Mayer K.F.X."/>
            <person name="Houben A."/>
            <person name="Marques A."/>
        </authorList>
    </citation>
    <scope>NUCLEOTIDE SEQUENCE [LARGE SCALE GENOMIC DNA]</scope>
    <source>
        <strain evidence="4">RhyTen1mFocal</strain>
    </source>
</reference>
<protein>
    <submittedName>
        <fullName evidence="4">Uncharacterized protein</fullName>
    </submittedName>
</protein>
<dbReference type="Gene3D" id="3.40.50.12670">
    <property type="match status" value="1"/>
</dbReference>
<accession>A0AAD5ZWI0</accession>
<dbReference type="GO" id="GO:0004185">
    <property type="term" value="F:serine-type carboxypeptidase activity"/>
    <property type="evidence" value="ECO:0007669"/>
    <property type="project" value="InterPro"/>
</dbReference>
<dbReference type="GO" id="GO:0016747">
    <property type="term" value="F:acyltransferase activity, transferring groups other than amino-acyl groups"/>
    <property type="evidence" value="ECO:0007669"/>
    <property type="project" value="TreeGrafter"/>
</dbReference>
<keyword evidence="3" id="KW-0325">Glycoprotein</keyword>
<dbReference type="GO" id="GO:0019748">
    <property type="term" value="P:secondary metabolic process"/>
    <property type="evidence" value="ECO:0007669"/>
    <property type="project" value="TreeGrafter"/>
</dbReference>
<dbReference type="Pfam" id="PF00450">
    <property type="entry name" value="Peptidase_S10"/>
    <property type="match status" value="1"/>
</dbReference>
<dbReference type="PANTHER" id="PTHR11802">
    <property type="entry name" value="SERINE PROTEASE FAMILY S10 SERINE CARBOXYPEPTIDASE"/>
    <property type="match status" value="1"/>
</dbReference>
<evidence type="ECO:0000313" key="4">
    <source>
        <dbReference type="EMBL" id="KAJ3705258.1"/>
    </source>
</evidence>
<evidence type="ECO:0000256" key="3">
    <source>
        <dbReference type="ARBA" id="ARBA00023180"/>
    </source>
</evidence>
<proteinExistence type="inferred from homology"/>
<comment type="similarity">
    <text evidence="1">Belongs to the peptidase S10 family.</text>
</comment>